<evidence type="ECO:0000313" key="3">
    <source>
        <dbReference type="EnsemblFungi" id="PTTG_30057-t43_1-p1"/>
    </source>
</evidence>
<evidence type="ECO:0000313" key="2">
    <source>
        <dbReference type="EMBL" id="OAV86142.1"/>
    </source>
</evidence>
<evidence type="ECO:0000256" key="1">
    <source>
        <dbReference type="SAM" id="MobiDB-lite"/>
    </source>
</evidence>
<organism evidence="2">
    <name type="scientific">Puccinia triticina (isolate 1-1 / race 1 (BBBD))</name>
    <name type="common">Brown leaf rust fungus</name>
    <dbReference type="NCBI Taxonomy" id="630390"/>
    <lineage>
        <taxon>Eukaryota</taxon>
        <taxon>Fungi</taxon>
        <taxon>Dikarya</taxon>
        <taxon>Basidiomycota</taxon>
        <taxon>Pucciniomycotina</taxon>
        <taxon>Pucciniomycetes</taxon>
        <taxon>Pucciniales</taxon>
        <taxon>Pucciniaceae</taxon>
        <taxon>Puccinia</taxon>
    </lineage>
</organism>
<dbReference type="InterPro" id="IPR043502">
    <property type="entry name" value="DNA/RNA_pol_sf"/>
</dbReference>
<protein>
    <recommendedName>
        <fullName evidence="5">Reverse transcriptase domain-containing protein</fullName>
    </recommendedName>
</protein>
<dbReference type="Gene3D" id="2.40.70.10">
    <property type="entry name" value="Acid Proteases"/>
    <property type="match status" value="1"/>
</dbReference>
<dbReference type="AlphaFoldDB" id="A0A180G115"/>
<dbReference type="Proteomes" id="UP000005240">
    <property type="component" value="Unassembled WGS sequence"/>
</dbReference>
<dbReference type="InterPro" id="IPR021109">
    <property type="entry name" value="Peptidase_aspartic_dom_sf"/>
</dbReference>
<gene>
    <name evidence="2" type="ORF">PTTG_30057</name>
</gene>
<accession>A0A180G115</accession>
<dbReference type="STRING" id="630390.A0A180G115"/>
<dbReference type="EMBL" id="ADAS02001594">
    <property type="protein sequence ID" value="OAV86142.1"/>
    <property type="molecule type" value="Genomic_DNA"/>
</dbReference>
<dbReference type="Gene3D" id="3.30.70.270">
    <property type="match status" value="1"/>
</dbReference>
<dbReference type="PANTHER" id="PTHR15503:SF36">
    <property type="entry name" value="RETROTRANSPOSON GAG-LIKE PROTEIN 5"/>
    <property type="match status" value="1"/>
</dbReference>
<feature type="region of interest" description="Disordered" evidence="1">
    <location>
        <begin position="338"/>
        <end position="369"/>
    </location>
</feature>
<dbReference type="SUPFAM" id="SSF56672">
    <property type="entry name" value="DNA/RNA polymerases"/>
    <property type="match status" value="1"/>
</dbReference>
<dbReference type="Pfam" id="PF08284">
    <property type="entry name" value="RVP_2"/>
    <property type="match status" value="1"/>
</dbReference>
<reference evidence="2" key="1">
    <citation type="submission" date="2009-11" db="EMBL/GenBank/DDBJ databases">
        <authorList>
            <consortium name="The Broad Institute Genome Sequencing Platform"/>
            <person name="Ward D."/>
            <person name="Feldgarden M."/>
            <person name="Earl A."/>
            <person name="Young S.K."/>
            <person name="Zeng Q."/>
            <person name="Koehrsen M."/>
            <person name="Alvarado L."/>
            <person name="Berlin A."/>
            <person name="Bochicchio J."/>
            <person name="Borenstein D."/>
            <person name="Chapman S.B."/>
            <person name="Chen Z."/>
            <person name="Engels R."/>
            <person name="Freedman E."/>
            <person name="Gellesch M."/>
            <person name="Goldberg J."/>
            <person name="Griggs A."/>
            <person name="Gujja S."/>
            <person name="Heilman E."/>
            <person name="Heiman D."/>
            <person name="Hepburn T."/>
            <person name="Howarth C."/>
            <person name="Jen D."/>
            <person name="Larson L."/>
            <person name="Lewis B."/>
            <person name="Mehta T."/>
            <person name="Park D."/>
            <person name="Pearson M."/>
            <person name="Roberts A."/>
            <person name="Saif S."/>
            <person name="Shea T."/>
            <person name="Shenoy N."/>
            <person name="Sisk P."/>
            <person name="Stolte C."/>
            <person name="Sykes S."/>
            <person name="Thomson T."/>
            <person name="Walk T."/>
            <person name="White J."/>
            <person name="Yandava C."/>
            <person name="Izard J."/>
            <person name="Baranova O.V."/>
            <person name="Blanton J.M."/>
            <person name="Tanner A.C."/>
            <person name="Dewhirst F.E."/>
            <person name="Haas B."/>
            <person name="Nusbaum C."/>
            <person name="Birren B."/>
        </authorList>
    </citation>
    <scope>NUCLEOTIDE SEQUENCE [LARGE SCALE GENOMIC DNA]</scope>
    <source>
        <strain evidence="2">1-1 BBBD Race 1</strain>
    </source>
</reference>
<dbReference type="InterPro" id="IPR032567">
    <property type="entry name" value="RTL1-rel"/>
</dbReference>
<dbReference type="InterPro" id="IPR043128">
    <property type="entry name" value="Rev_trsase/Diguanyl_cyclase"/>
</dbReference>
<dbReference type="EnsemblFungi" id="PTTG_30057-t43_1">
    <property type="protein sequence ID" value="PTTG_30057-t43_1-p1"/>
    <property type="gene ID" value="PTTG_30057"/>
</dbReference>
<name>A0A180G115_PUCT1</name>
<dbReference type="PANTHER" id="PTHR15503">
    <property type="entry name" value="LDOC1 RELATED"/>
    <property type="match status" value="1"/>
</dbReference>
<reference evidence="2" key="2">
    <citation type="submission" date="2016-05" db="EMBL/GenBank/DDBJ databases">
        <title>Comparative analysis highlights variable genome content of wheat rusts and divergence of the mating loci.</title>
        <authorList>
            <person name="Cuomo C.A."/>
            <person name="Bakkeren G."/>
            <person name="Szabo L."/>
            <person name="Khalil H."/>
            <person name="Joly D."/>
            <person name="Goldberg J."/>
            <person name="Young S."/>
            <person name="Zeng Q."/>
            <person name="Fellers J."/>
        </authorList>
    </citation>
    <scope>NUCLEOTIDE SEQUENCE [LARGE SCALE GENOMIC DNA]</scope>
    <source>
        <strain evidence="2">1-1 BBBD Race 1</strain>
    </source>
</reference>
<sequence>MSEVSNIAPLTPIRNSPVYTPSLPSPTALPIPNSSQQFFLVNTPSPFDHNSPSFMSFSPRYIPTTSPRPQQGPSNAGNQNQLQGPSNSNIQDCRPVHPIVEDDISALLLNLKVNNSTQSTLIQAQAASIALLNAQARQDKTAITNLQAETKNIKDIFHAKLMKTQATNNQSIAHPRGLFEGSTNSLGGSLGQLEVAGSQPTVSRIFVEPPHQSHIFFTGSPRETNNFCFTMRNTFERIGEQFNTEKQKILWILGYFWAGPGRMDGEVPSYTWWRGLLSNNAAALNLPTLKALSRMEYVLAELHDVDLGPWNGLNNLGEKQEIAVSVAKNLAGVTKILDPRSNPSCSHNPPPSHRLPAPSHQQPAKVPDGDAMDLDEVAAAMKNANFLYADFRQECVDRNICIRCSGAFDDAHYQKQGCTLGADMKMDMTDMLQLWEEWGGSTRKKKSGKRRDSKWAPENLSRRAPSGYRRDNSWAQNDQNDDAGSDSPVGRLDKGKKRQSLAEVNRLPFKKRSSDQSGHNPSDDPVLSANAIDVEDMSAGEVFFNTCMSQRMSAADCKQTHFVKKTARADNRPFFNGSLLIGNNVKADVYVLVDSGASASFIDIDFAKKIKIEIFDLPIKVQCKSFDGSAATSGEINSYAKGDVLIPTVCRSFLCSQVTLYLTKLASANIILGNSWLKNTGLFVGGSNCDVVMYDSVQEICVADCNEAKVLTQEFADVFVTESLARLPPHRGQFDCKVNLKEGAIPPFGKMYNLSKLERDELKTYVDDNLAKGFIRLSSSSAAAPIFYVKVEGKANRPCVDYRILNNMTVRDSYPLPVIAHLLNNLQGCKFLSKIDLKAAFNLLRVADGHE</sequence>
<evidence type="ECO:0008006" key="5">
    <source>
        <dbReference type="Google" id="ProtNLM"/>
    </source>
</evidence>
<dbReference type="CDD" id="cd00303">
    <property type="entry name" value="retropepsin_like"/>
    <property type="match status" value="1"/>
</dbReference>
<reference evidence="3" key="4">
    <citation type="submission" date="2025-05" db="UniProtKB">
        <authorList>
            <consortium name="EnsemblFungi"/>
        </authorList>
    </citation>
    <scope>IDENTIFICATION</scope>
    <source>
        <strain evidence="3">isolate 1-1 / race 1 (BBBD)</strain>
    </source>
</reference>
<feature type="region of interest" description="Disordered" evidence="1">
    <location>
        <begin position="50"/>
        <end position="94"/>
    </location>
</feature>
<feature type="compositionally biased region" description="Polar residues" evidence="1">
    <location>
        <begin position="63"/>
        <end position="91"/>
    </location>
</feature>
<keyword evidence="4" id="KW-1185">Reference proteome</keyword>
<proteinExistence type="predicted"/>
<dbReference type="OrthoDB" id="3262920at2759"/>
<feature type="region of interest" description="Disordered" evidence="1">
    <location>
        <begin position="440"/>
        <end position="527"/>
    </location>
</feature>
<feature type="compositionally biased region" description="Basic residues" evidence="1">
    <location>
        <begin position="442"/>
        <end position="452"/>
    </location>
</feature>
<reference evidence="3 4" key="3">
    <citation type="journal article" date="2017" name="G3 (Bethesda)">
        <title>Comparative analysis highlights variable genome content of wheat rusts and divergence of the mating loci.</title>
        <authorList>
            <person name="Cuomo C.A."/>
            <person name="Bakkeren G."/>
            <person name="Khalil H.B."/>
            <person name="Panwar V."/>
            <person name="Joly D."/>
            <person name="Linning R."/>
            <person name="Sakthikumar S."/>
            <person name="Song X."/>
            <person name="Adiconis X."/>
            <person name="Fan L."/>
            <person name="Goldberg J.M."/>
            <person name="Levin J.Z."/>
            <person name="Young S."/>
            <person name="Zeng Q."/>
            <person name="Anikster Y."/>
            <person name="Bruce M."/>
            <person name="Wang M."/>
            <person name="Yin C."/>
            <person name="McCallum B."/>
            <person name="Szabo L.J."/>
            <person name="Hulbert S."/>
            <person name="Chen X."/>
            <person name="Fellers J.P."/>
        </authorList>
    </citation>
    <scope>NUCLEOTIDE SEQUENCE</scope>
    <source>
        <strain evidence="3">isolate 1-1 / race 1 (BBBD)</strain>
        <strain evidence="4">Isolate 1-1 / race 1 (BBBD)</strain>
    </source>
</reference>
<dbReference type="VEuPathDB" id="FungiDB:PTTG_30057"/>
<dbReference type="Gene3D" id="3.10.10.10">
    <property type="entry name" value="HIV Type 1 Reverse Transcriptase, subunit A, domain 1"/>
    <property type="match status" value="1"/>
</dbReference>
<evidence type="ECO:0000313" key="4">
    <source>
        <dbReference type="Proteomes" id="UP000005240"/>
    </source>
</evidence>